<name>K9W731_9CYAN</name>
<organism evidence="1 2">
    <name type="scientific">Crinalium epipsammum PCC 9333</name>
    <dbReference type="NCBI Taxonomy" id="1173022"/>
    <lineage>
        <taxon>Bacteria</taxon>
        <taxon>Bacillati</taxon>
        <taxon>Cyanobacteriota</taxon>
        <taxon>Cyanophyceae</taxon>
        <taxon>Gomontiellales</taxon>
        <taxon>Gomontiellaceae</taxon>
        <taxon>Crinalium</taxon>
    </lineage>
</organism>
<evidence type="ECO:0000313" key="1">
    <source>
        <dbReference type="EMBL" id="AFZ15557.1"/>
    </source>
</evidence>
<reference evidence="1 2" key="1">
    <citation type="submission" date="2012-06" db="EMBL/GenBank/DDBJ databases">
        <title>Finished plasmid 2 of genome of Crinalium epipsammum PCC 9333.</title>
        <authorList>
            <consortium name="US DOE Joint Genome Institute"/>
            <person name="Gugger M."/>
            <person name="Coursin T."/>
            <person name="Rippka R."/>
            <person name="Tandeau De Marsac N."/>
            <person name="Huntemann M."/>
            <person name="Wei C.-L."/>
            <person name="Han J."/>
            <person name="Detter J.C."/>
            <person name="Han C."/>
            <person name="Tapia R."/>
            <person name="Davenport K."/>
            <person name="Daligault H."/>
            <person name="Erkkila T."/>
            <person name="Gu W."/>
            <person name="Munk A.C.C."/>
            <person name="Teshima H."/>
            <person name="Xu Y."/>
            <person name="Chain P."/>
            <person name="Chen A."/>
            <person name="Krypides N."/>
            <person name="Mavromatis K."/>
            <person name="Markowitz V."/>
            <person name="Szeto E."/>
            <person name="Ivanova N."/>
            <person name="Mikhailova N."/>
            <person name="Ovchinnikova G."/>
            <person name="Pagani I."/>
            <person name="Pati A."/>
            <person name="Goodwin L."/>
            <person name="Peters L."/>
            <person name="Pitluck S."/>
            <person name="Woyke T."/>
            <person name="Kerfeld C."/>
        </authorList>
    </citation>
    <scope>NUCLEOTIDE SEQUENCE [LARGE SCALE GENOMIC DNA]</scope>
    <source>
        <strain evidence="1 2">PCC 9333</strain>
        <plasmid evidence="2">Plasmid pCRI9333.02</plasmid>
    </source>
</reference>
<keyword evidence="1" id="KW-0614">Plasmid</keyword>
<gene>
    <name evidence="1" type="ORF">Cri9333_4784</name>
</gene>
<dbReference type="KEGG" id="cep:Cri9333_4784"/>
<accession>K9W731</accession>
<dbReference type="HOGENOM" id="CLU_3373295_0_0_3"/>
<sequence length="34" mass="3881">MLAGFYDLEVTQKMRCLSFELLPYAKGDNEIGLN</sequence>
<proteinExistence type="predicted"/>
<evidence type="ECO:0000313" key="2">
    <source>
        <dbReference type="Proteomes" id="UP000010472"/>
    </source>
</evidence>
<dbReference type="EMBL" id="CP003622">
    <property type="protein sequence ID" value="AFZ15557.1"/>
    <property type="molecule type" value="Genomic_DNA"/>
</dbReference>
<dbReference type="Proteomes" id="UP000010472">
    <property type="component" value="Plasmid pCRI9333.02"/>
</dbReference>
<keyword evidence="2" id="KW-1185">Reference proteome</keyword>
<geneLocation type="plasmid" evidence="1 2">
    <name>pCRI9333.02</name>
</geneLocation>
<dbReference type="AlphaFoldDB" id="K9W731"/>
<protein>
    <submittedName>
        <fullName evidence="1">Uncharacterized protein</fullName>
    </submittedName>
</protein>